<accession>A0A4E0QX23</accession>
<evidence type="ECO:0000259" key="1">
    <source>
        <dbReference type="PROSITE" id="PS51065"/>
    </source>
</evidence>
<sequence length="504" mass="56583">MDSLFFDELNKGRYVELTSDGTKARRQLGFCDGLVVSATHIRPGEVVAVEILETQPGWSGDLRVGFTLLSNEALLPLPSFAIPELVTRGHSWIFPVGNAASQLASHRRRAFWRKQQQRHQNRSIANSDSLIATAYVESSSMERINTQPNEDETHLVRRVSSDPVSPCACCLYTQFGRVAFKWLLPTGGVYLRPPDMEKGTIVAIYYELEACSSARSHTYPTSTECVQWHPSPTLDEARMVAEPSDVSNAWNMQCRRPMSIASAYQNSNRTTHICLSQDPDSNPTDPLCFQFIFHIVINGMDLITISEEVILHEEHLSPISTQSFRPPCSHVAESVIDCEVTRGPMVTYFPKMRAVLDVYGQTKAVQLVPLHQEPVPRLSRLSSCAILRKLMNFHAQEGLANRINDPQLITAFPNHISSPESDTKIFSKRAKCALFESNDPVSSPVLGVNESYPIWSNQSTFGRLANSQRCRELITTVSQLPLPPSVRQDLQRDVYAIVWRELVE</sequence>
<dbReference type="Proteomes" id="UP000230066">
    <property type="component" value="Unassembled WGS sequence"/>
</dbReference>
<name>A0A4E0QX23_FASHE</name>
<dbReference type="SMART" id="SM00588">
    <property type="entry name" value="NEUZ"/>
    <property type="match status" value="1"/>
</dbReference>
<proteinExistence type="predicted"/>
<dbReference type="InterPro" id="IPR037962">
    <property type="entry name" value="Neuralized"/>
</dbReference>
<dbReference type="EMBL" id="JXXN02005449">
    <property type="protein sequence ID" value="THD19895.1"/>
    <property type="molecule type" value="Genomic_DNA"/>
</dbReference>
<dbReference type="InterPro" id="IPR006573">
    <property type="entry name" value="NHR_dom"/>
</dbReference>
<evidence type="ECO:0000313" key="2">
    <source>
        <dbReference type="EMBL" id="THD19895.1"/>
    </source>
</evidence>
<dbReference type="Gene3D" id="2.60.120.920">
    <property type="match status" value="1"/>
</dbReference>
<keyword evidence="3" id="KW-1185">Reference proteome</keyword>
<evidence type="ECO:0000313" key="3">
    <source>
        <dbReference type="Proteomes" id="UP000230066"/>
    </source>
</evidence>
<dbReference type="PANTHER" id="PTHR12429:SF8">
    <property type="entry name" value="NEURALIZED-LIKE PROTEIN 2"/>
    <property type="match status" value="1"/>
</dbReference>
<reference evidence="2" key="1">
    <citation type="submission" date="2019-03" db="EMBL/GenBank/DDBJ databases">
        <title>Improved annotation for the trematode Fasciola hepatica.</title>
        <authorList>
            <person name="Choi Y.-J."/>
            <person name="Martin J."/>
            <person name="Mitreva M."/>
        </authorList>
    </citation>
    <scope>NUCLEOTIDE SEQUENCE [LARGE SCALE GENOMIC DNA]</scope>
</reference>
<dbReference type="InterPro" id="IPR043136">
    <property type="entry name" value="B30.2/SPRY_sf"/>
</dbReference>
<dbReference type="GO" id="GO:0061630">
    <property type="term" value="F:ubiquitin protein ligase activity"/>
    <property type="evidence" value="ECO:0007669"/>
    <property type="project" value="TreeGrafter"/>
</dbReference>
<gene>
    <name evidence="2" type="ORF">D915_009126</name>
</gene>
<dbReference type="AlphaFoldDB" id="A0A4E0QX23"/>
<organism evidence="2 3">
    <name type="scientific">Fasciola hepatica</name>
    <name type="common">Liver fluke</name>
    <dbReference type="NCBI Taxonomy" id="6192"/>
    <lineage>
        <taxon>Eukaryota</taxon>
        <taxon>Metazoa</taxon>
        <taxon>Spiralia</taxon>
        <taxon>Lophotrochozoa</taxon>
        <taxon>Platyhelminthes</taxon>
        <taxon>Trematoda</taxon>
        <taxon>Digenea</taxon>
        <taxon>Plagiorchiida</taxon>
        <taxon>Echinostomata</taxon>
        <taxon>Echinostomatoidea</taxon>
        <taxon>Fasciolidae</taxon>
        <taxon>Fasciola</taxon>
    </lineage>
</organism>
<protein>
    <submittedName>
        <fullName evidence="2">E3 ubiquitin-protein ligase NEURL3</fullName>
    </submittedName>
</protein>
<comment type="caution">
    <text evidence="2">The sequence shown here is derived from an EMBL/GenBank/DDBJ whole genome shotgun (WGS) entry which is preliminary data.</text>
</comment>
<dbReference type="PROSITE" id="PS51065">
    <property type="entry name" value="NHR"/>
    <property type="match status" value="1"/>
</dbReference>
<dbReference type="PANTHER" id="PTHR12429">
    <property type="entry name" value="NEURALIZED"/>
    <property type="match status" value="1"/>
</dbReference>
<feature type="domain" description="NHR" evidence="1">
    <location>
        <begin position="3"/>
        <end position="158"/>
    </location>
</feature>
<dbReference type="Pfam" id="PF07177">
    <property type="entry name" value="Neuralized"/>
    <property type="match status" value="1"/>
</dbReference>